<keyword evidence="4" id="KW-0804">Transcription</keyword>
<proteinExistence type="predicted"/>
<evidence type="ECO:0000256" key="3">
    <source>
        <dbReference type="ARBA" id="ARBA00023125"/>
    </source>
</evidence>
<sequence>MRSVTIKSVADMAGVSVATASRVLSGHPSTSEVARTAVHEAASTLGFRPNAQARSLRKTSTQTIGLVLPDVRNPFFADLAHAVEQRARDFKYLTLFGNANEDTEQQDRYFDIMLTQRVDGLIAAPQGDLADLQAVLDSGVPTVFVDRVIPDTTVPSVTPDNATGIQEAVRHLTGLGHRRIGYIAGPQSTSTGRERLAAFQSALAETNADDDGALIFFGDFQSASGAAGARRLLELPQPPTALLAADSLMSIGAVGVCNERGVAIGKDIAFVAYDDIEAFSLINPALTVIAHDVNAMGSLAVDLLTQVIAGETPESVILPSRLIVRGSTPSLPGGTAS</sequence>
<evidence type="ECO:0000313" key="7">
    <source>
        <dbReference type="Proteomes" id="UP000199258"/>
    </source>
</evidence>
<evidence type="ECO:0000256" key="2">
    <source>
        <dbReference type="ARBA" id="ARBA00023015"/>
    </source>
</evidence>
<keyword evidence="2" id="KW-0805">Transcription regulation</keyword>
<dbReference type="PROSITE" id="PS50932">
    <property type="entry name" value="HTH_LACI_2"/>
    <property type="match status" value="1"/>
</dbReference>
<dbReference type="STRING" id="335973.SAMN04488693_110112"/>
<dbReference type="CDD" id="cd06299">
    <property type="entry name" value="PBP1_LacI-like"/>
    <property type="match status" value="1"/>
</dbReference>
<dbReference type="PANTHER" id="PTHR30146:SF148">
    <property type="entry name" value="HTH-TYPE TRANSCRIPTIONAL REPRESSOR PURR-RELATED"/>
    <property type="match status" value="1"/>
</dbReference>
<dbReference type="InterPro" id="IPR010982">
    <property type="entry name" value="Lambda_DNA-bd_dom_sf"/>
</dbReference>
<dbReference type="InterPro" id="IPR000843">
    <property type="entry name" value="HTH_LacI"/>
</dbReference>
<keyword evidence="7" id="KW-1185">Reference proteome</keyword>
<evidence type="ECO:0000256" key="4">
    <source>
        <dbReference type="ARBA" id="ARBA00023163"/>
    </source>
</evidence>
<dbReference type="CDD" id="cd01392">
    <property type="entry name" value="HTH_LacI"/>
    <property type="match status" value="1"/>
</dbReference>
<dbReference type="SUPFAM" id="SSF47413">
    <property type="entry name" value="lambda repressor-like DNA-binding domains"/>
    <property type="match status" value="1"/>
</dbReference>
<evidence type="ECO:0000259" key="5">
    <source>
        <dbReference type="PROSITE" id="PS50932"/>
    </source>
</evidence>
<reference evidence="6 7" key="1">
    <citation type="submission" date="2016-10" db="EMBL/GenBank/DDBJ databases">
        <authorList>
            <person name="de Groot N.N."/>
        </authorList>
    </citation>
    <scope>NUCLEOTIDE SEQUENCE [LARGE SCALE GENOMIC DNA]</scope>
    <source>
        <strain evidence="6 7">NP_1H</strain>
    </source>
</reference>
<dbReference type="Proteomes" id="UP000199258">
    <property type="component" value="Unassembled WGS sequence"/>
</dbReference>
<dbReference type="GO" id="GO:0003700">
    <property type="term" value="F:DNA-binding transcription factor activity"/>
    <property type="evidence" value="ECO:0007669"/>
    <property type="project" value="TreeGrafter"/>
</dbReference>
<keyword evidence="3" id="KW-0238">DNA-binding</keyword>
<gene>
    <name evidence="6" type="ORF">SAMN04488693_110112</name>
</gene>
<dbReference type="InterPro" id="IPR001761">
    <property type="entry name" value="Peripla_BP/Lac1_sug-bd_dom"/>
</dbReference>
<dbReference type="Gene3D" id="3.40.50.2300">
    <property type="match status" value="2"/>
</dbReference>
<dbReference type="EMBL" id="FNDT01000010">
    <property type="protein sequence ID" value="SDI39686.1"/>
    <property type="molecule type" value="Genomic_DNA"/>
</dbReference>
<dbReference type="GO" id="GO:0000976">
    <property type="term" value="F:transcription cis-regulatory region binding"/>
    <property type="evidence" value="ECO:0007669"/>
    <property type="project" value="TreeGrafter"/>
</dbReference>
<protein>
    <submittedName>
        <fullName evidence="6">Transcriptional regulator, LacI family</fullName>
    </submittedName>
</protein>
<dbReference type="SMART" id="SM00354">
    <property type="entry name" value="HTH_LACI"/>
    <property type="match status" value="1"/>
</dbReference>
<dbReference type="Pfam" id="PF00356">
    <property type="entry name" value="LacI"/>
    <property type="match status" value="1"/>
</dbReference>
<dbReference type="InterPro" id="IPR028082">
    <property type="entry name" value="Peripla_BP_I"/>
</dbReference>
<accession>A0A1G8K878</accession>
<evidence type="ECO:0000256" key="1">
    <source>
        <dbReference type="ARBA" id="ARBA00022491"/>
    </source>
</evidence>
<keyword evidence="1" id="KW-0678">Repressor</keyword>
<evidence type="ECO:0000313" key="6">
    <source>
        <dbReference type="EMBL" id="SDI39686.1"/>
    </source>
</evidence>
<dbReference type="SUPFAM" id="SSF53822">
    <property type="entry name" value="Periplasmic binding protein-like I"/>
    <property type="match status" value="1"/>
</dbReference>
<dbReference type="Pfam" id="PF00532">
    <property type="entry name" value="Peripla_BP_1"/>
    <property type="match status" value="1"/>
</dbReference>
<dbReference type="Gene3D" id="1.10.260.40">
    <property type="entry name" value="lambda repressor-like DNA-binding domains"/>
    <property type="match status" value="1"/>
</dbReference>
<dbReference type="PANTHER" id="PTHR30146">
    <property type="entry name" value="LACI-RELATED TRANSCRIPTIONAL REPRESSOR"/>
    <property type="match status" value="1"/>
</dbReference>
<feature type="domain" description="HTH lacI-type" evidence="5">
    <location>
        <begin position="4"/>
        <end position="58"/>
    </location>
</feature>
<organism evidence="6 7">
    <name type="scientific">Arthrobacter subterraneus</name>
    <dbReference type="NCBI Taxonomy" id="335973"/>
    <lineage>
        <taxon>Bacteria</taxon>
        <taxon>Bacillati</taxon>
        <taxon>Actinomycetota</taxon>
        <taxon>Actinomycetes</taxon>
        <taxon>Micrococcales</taxon>
        <taxon>Micrococcaceae</taxon>
        <taxon>Arthrobacter</taxon>
    </lineage>
</organism>
<name>A0A1G8K878_9MICC</name>
<dbReference type="AlphaFoldDB" id="A0A1G8K878"/>